<keyword evidence="2" id="KW-1185">Reference proteome</keyword>
<protein>
    <submittedName>
        <fullName evidence="1">Uncharacterized protein</fullName>
    </submittedName>
</protein>
<name>A0A9Q1E4R4_SYNKA</name>
<dbReference type="EMBL" id="JAINUF010000031">
    <property type="protein sequence ID" value="KAJ8332227.1"/>
    <property type="molecule type" value="Genomic_DNA"/>
</dbReference>
<organism evidence="1 2">
    <name type="scientific">Synaphobranchus kaupii</name>
    <name type="common">Kaup's arrowtooth eel</name>
    <dbReference type="NCBI Taxonomy" id="118154"/>
    <lineage>
        <taxon>Eukaryota</taxon>
        <taxon>Metazoa</taxon>
        <taxon>Chordata</taxon>
        <taxon>Craniata</taxon>
        <taxon>Vertebrata</taxon>
        <taxon>Euteleostomi</taxon>
        <taxon>Actinopterygii</taxon>
        <taxon>Neopterygii</taxon>
        <taxon>Teleostei</taxon>
        <taxon>Anguilliformes</taxon>
        <taxon>Synaphobranchidae</taxon>
        <taxon>Synaphobranchus</taxon>
    </lineage>
</organism>
<comment type="caution">
    <text evidence="1">The sequence shown here is derived from an EMBL/GenBank/DDBJ whole genome shotgun (WGS) entry which is preliminary data.</text>
</comment>
<dbReference type="Proteomes" id="UP001152622">
    <property type="component" value="Unassembled WGS sequence"/>
</dbReference>
<evidence type="ECO:0000313" key="2">
    <source>
        <dbReference type="Proteomes" id="UP001152622"/>
    </source>
</evidence>
<gene>
    <name evidence="1" type="ORF">SKAU_G00427720</name>
</gene>
<accession>A0A9Q1E4R4</accession>
<reference evidence="1" key="1">
    <citation type="journal article" date="2023" name="Science">
        <title>Genome structures resolve the early diversification of teleost fishes.</title>
        <authorList>
            <person name="Parey E."/>
            <person name="Louis A."/>
            <person name="Montfort J."/>
            <person name="Bouchez O."/>
            <person name="Roques C."/>
            <person name="Iampietro C."/>
            <person name="Lluch J."/>
            <person name="Castinel A."/>
            <person name="Donnadieu C."/>
            <person name="Desvignes T."/>
            <person name="Floi Bucao C."/>
            <person name="Jouanno E."/>
            <person name="Wen M."/>
            <person name="Mejri S."/>
            <person name="Dirks R."/>
            <person name="Jansen H."/>
            <person name="Henkel C."/>
            <person name="Chen W.J."/>
            <person name="Zahm M."/>
            <person name="Cabau C."/>
            <person name="Klopp C."/>
            <person name="Thompson A.W."/>
            <person name="Robinson-Rechavi M."/>
            <person name="Braasch I."/>
            <person name="Lecointre G."/>
            <person name="Bobe J."/>
            <person name="Postlethwait J.H."/>
            <person name="Berthelot C."/>
            <person name="Roest Crollius H."/>
            <person name="Guiguen Y."/>
        </authorList>
    </citation>
    <scope>NUCLEOTIDE SEQUENCE</scope>
    <source>
        <strain evidence="1">WJC10195</strain>
    </source>
</reference>
<evidence type="ECO:0000313" key="1">
    <source>
        <dbReference type="EMBL" id="KAJ8332227.1"/>
    </source>
</evidence>
<proteinExistence type="predicted"/>
<sequence length="89" mass="9644">MWESGVFCRGRAVGFRIVGSPPDVFLSFPRLTPYRVAVARLWPGPGFRRGGPSAEEDVEGGVSFCLSFHASFHQGKASPIQGKSLHPIS</sequence>
<dbReference type="AlphaFoldDB" id="A0A9Q1E4R4"/>